<gene>
    <name evidence="2" type="ORF">C9I94_15005</name>
</gene>
<protein>
    <submittedName>
        <fullName evidence="2">N-acetyltransferase</fullName>
    </submittedName>
</protein>
<dbReference type="GO" id="GO:0016747">
    <property type="term" value="F:acyltransferase activity, transferring groups other than amino-acyl groups"/>
    <property type="evidence" value="ECO:0007669"/>
    <property type="project" value="InterPro"/>
</dbReference>
<proteinExistence type="predicted"/>
<dbReference type="InterPro" id="IPR016181">
    <property type="entry name" value="Acyl_CoA_acyltransferase"/>
</dbReference>
<name>A0A0J8VCB8_9GAMM</name>
<comment type="caution">
    <text evidence="2">The sequence shown here is derived from an EMBL/GenBank/DDBJ whole genome shotgun (WGS) entry which is preliminary data.</text>
</comment>
<evidence type="ECO:0000313" key="2">
    <source>
        <dbReference type="EMBL" id="PSW23433.1"/>
    </source>
</evidence>
<keyword evidence="2" id="KW-0808">Transferase</keyword>
<evidence type="ECO:0000313" key="3">
    <source>
        <dbReference type="Proteomes" id="UP000240481"/>
    </source>
</evidence>
<dbReference type="Gene3D" id="3.40.630.30">
    <property type="match status" value="1"/>
</dbReference>
<dbReference type="PANTHER" id="PTHR43792">
    <property type="entry name" value="GNAT FAMILY, PUTATIVE (AFU_ORTHOLOGUE AFUA_3G00765)-RELATED-RELATED"/>
    <property type="match status" value="1"/>
</dbReference>
<dbReference type="RefSeq" id="WP_048898296.1">
    <property type="nucleotide sequence ID" value="NZ_AP024852.1"/>
</dbReference>
<reference evidence="2 3" key="1">
    <citation type="submission" date="2018-01" db="EMBL/GenBank/DDBJ databases">
        <title>Whole genome sequencing of Histamine producing bacteria.</title>
        <authorList>
            <person name="Butler K."/>
        </authorList>
    </citation>
    <scope>NUCLEOTIDE SEQUENCE [LARGE SCALE GENOMIC DNA]</scope>
    <source>
        <strain evidence="2 3">DSM 24669</strain>
    </source>
</reference>
<dbReference type="EMBL" id="PYLZ01000008">
    <property type="protein sequence ID" value="PSW23433.1"/>
    <property type="molecule type" value="Genomic_DNA"/>
</dbReference>
<sequence>MQKDIETHRLVLRAFKLSDSERVARLAGEKVIADMTANIPHPYEPAMARQWIQTHQDQFMEGGGVVYAITMKGCDDIIGAVGFPKLDNGLGELGYWLGVPYWGQGIAFEAAKALVEFYKDHHGLIELHVIHLAENQRSKSVIRKLGVDHAENMIRHIHGQDREICVYKSVL</sequence>
<dbReference type="InterPro" id="IPR000182">
    <property type="entry name" value="GNAT_dom"/>
</dbReference>
<dbReference type="Pfam" id="PF13302">
    <property type="entry name" value="Acetyltransf_3"/>
    <property type="match status" value="1"/>
</dbReference>
<dbReference type="PROSITE" id="PS51186">
    <property type="entry name" value="GNAT"/>
    <property type="match status" value="1"/>
</dbReference>
<dbReference type="STRING" id="680026.AB733_08055"/>
<dbReference type="SUPFAM" id="SSF55729">
    <property type="entry name" value="Acyl-CoA N-acyltransferases (Nat)"/>
    <property type="match status" value="1"/>
</dbReference>
<feature type="domain" description="N-acetyltransferase" evidence="1">
    <location>
        <begin position="10"/>
        <end position="171"/>
    </location>
</feature>
<accession>A0A0J8VCB8</accession>
<dbReference type="Proteomes" id="UP000240481">
    <property type="component" value="Unassembled WGS sequence"/>
</dbReference>
<keyword evidence="3" id="KW-1185">Reference proteome</keyword>
<evidence type="ECO:0000259" key="1">
    <source>
        <dbReference type="PROSITE" id="PS51186"/>
    </source>
</evidence>
<organism evidence="2 3">
    <name type="scientific">Photobacterium swingsii</name>
    <dbReference type="NCBI Taxonomy" id="680026"/>
    <lineage>
        <taxon>Bacteria</taxon>
        <taxon>Pseudomonadati</taxon>
        <taxon>Pseudomonadota</taxon>
        <taxon>Gammaproteobacteria</taxon>
        <taxon>Vibrionales</taxon>
        <taxon>Vibrionaceae</taxon>
        <taxon>Photobacterium</taxon>
    </lineage>
</organism>
<dbReference type="AlphaFoldDB" id="A0A0J8VCB8"/>
<dbReference type="InterPro" id="IPR051531">
    <property type="entry name" value="N-acetyltransferase"/>
</dbReference>
<dbReference type="OrthoDB" id="9801656at2"/>